<evidence type="ECO:0000313" key="3">
    <source>
        <dbReference type="Proteomes" id="UP000472372"/>
    </source>
</evidence>
<organism evidence="2 3">
    <name type="scientific">Pyrenophora teres f. teres</name>
    <dbReference type="NCBI Taxonomy" id="97479"/>
    <lineage>
        <taxon>Eukaryota</taxon>
        <taxon>Fungi</taxon>
        <taxon>Dikarya</taxon>
        <taxon>Ascomycota</taxon>
        <taxon>Pezizomycotina</taxon>
        <taxon>Dothideomycetes</taxon>
        <taxon>Pleosporomycetidae</taxon>
        <taxon>Pleosporales</taxon>
        <taxon>Pleosporineae</taxon>
        <taxon>Pleosporaceae</taxon>
        <taxon>Pyrenophora</taxon>
    </lineage>
</organism>
<sequence length="79" mass="8498">MSSPRSLVHVCPMPQARAKQTIAALNALLPLPAEDDGPVAAIKVLQYAYDTTTTTTNNNSSNINHAPDSQQHQTHTTMT</sequence>
<feature type="compositionally biased region" description="Polar residues" evidence="1">
    <location>
        <begin position="63"/>
        <end position="79"/>
    </location>
</feature>
<gene>
    <name evidence="2" type="ORF">PTTW11_07920</name>
</gene>
<feature type="region of interest" description="Disordered" evidence="1">
    <location>
        <begin position="53"/>
        <end position="79"/>
    </location>
</feature>
<dbReference type="AlphaFoldDB" id="A0A6S6W8G4"/>
<feature type="compositionally biased region" description="Low complexity" evidence="1">
    <location>
        <begin position="53"/>
        <end position="62"/>
    </location>
</feature>
<name>A0A6S6W8G4_9PLEO</name>
<evidence type="ECO:0000256" key="1">
    <source>
        <dbReference type="SAM" id="MobiDB-lite"/>
    </source>
</evidence>
<dbReference type="EMBL" id="HG992983">
    <property type="protein sequence ID" value="CAE7194285.1"/>
    <property type="molecule type" value="Genomic_DNA"/>
</dbReference>
<evidence type="ECO:0000313" key="2">
    <source>
        <dbReference type="EMBL" id="CAE7194285.1"/>
    </source>
</evidence>
<proteinExistence type="predicted"/>
<accession>A0A6S6W8G4</accession>
<protein>
    <submittedName>
        <fullName evidence="2">Uncharacterized protein</fullName>
    </submittedName>
</protein>
<dbReference type="Proteomes" id="UP000472372">
    <property type="component" value="Chromosome 7"/>
</dbReference>
<reference evidence="2" key="1">
    <citation type="submission" date="2021-02" db="EMBL/GenBank/DDBJ databases">
        <authorList>
            <person name="Syme A R."/>
            <person name="Syme A R."/>
            <person name="Moolhuijzen P."/>
        </authorList>
    </citation>
    <scope>NUCLEOTIDE SEQUENCE</scope>
    <source>
        <strain evidence="2">W1-1</strain>
    </source>
</reference>